<proteinExistence type="predicted"/>
<evidence type="ECO:0000256" key="2">
    <source>
        <dbReference type="ARBA" id="ARBA00023219"/>
    </source>
</evidence>
<keyword evidence="2" id="KW-0231">Viral genome packaging</keyword>
<feature type="region of interest" description="Disordered" evidence="3">
    <location>
        <begin position="1"/>
        <end position="28"/>
    </location>
</feature>
<dbReference type="PANTHER" id="PTHR41328">
    <property type="entry name" value="TERMINASE SMALL SUBUNIT-RELATED"/>
    <property type="match status" value="1"/>
</dbReference>
<feature type="compositionally biased region" description="Acidic residues" evidence="3">
    <location>
        <begin position="1"/>
        <end position="19"/>
    </location>
</feature>
<name>A0A9X2BZB0_9PROT</name>
<protein>
    <submittedName>
        <fullName evidence="4">Terminase small subunit</fullName>
    </submittedName>
</protein>
<reference evidence="4" key="1">
    <citation type="submission" date="2022-04" db="EMBL/GenBank/DDBJ databases">
        <title>Roseomonas acroporae sp. nov., isolated from coral Acropora digitifera.</title>
        <authorList>
            <person name="Sun H."/>
        </authorList>
    </citation>
    <scope>NUCLEOTIDE SEQUENCE</scope>
    <source>
        <strain evidence="4">NAR14</strain>
    </source>
</reference>
<comment type="caution">
    <text evidence="4">The sequence shown here is derived from an EMBL/GenBank/DDBJ whole genome shotgun (WGS) entry which is preliminary data.</text>
</comment>
<sequence>MPDVTDDAVPEQPETEPEPPEAASLTPRQRRFVEEYLRDLNATQAAIRAGYSEATAEQQGPRLLGNAGVATAIRIALETQRNRTGLDADRVVRELERIAFSDPRGIFNGTSLLPPSEWSDDAAAAIQSIKVVTRKVGEGEVEYVAEIRHWPKTAALDTLAKRVWPERRGRPVRFEMPEVRSAADAVVALGRIASAAAAGTLTPEEAQALAAVIEGQRKAHETLILEERIAALEARRQET</sequence>
<dbReference type="Gene3D" id="1.10.10.1400">
    <property type="entry name" value="Terminase, small subunit, N-terminal DNA-binding domain, HTH motif"/>
    <property type="match status" value="1"/>
</dbReference>
<organism evidence="4 5">
    <name type="scientific">Roseomonas acroporae</name>
    <dbReference type="NCBI Taxonomy" id="2937791"/>
    <lineage>
        <taxon>Bacteria</taxon>
        <taxon>Pseudomonadati</taxon>
        <taxon>Pseudomonadota</taxon>
        <taxon>Alphaproteobacteria</taxon>
        <taxon>Acetobacterales</taxon>
        <taxon>Roseomonadaceae</taxon>
        <taxon>Roseomonas</taxon>
    </lineage>
</organism>
<evidence type="ECO:0000256" key="1">
    <source>
        <dbReference type="ARBA" id="ARBA00022612"/>
    </source>
</evidence>
<gene>
    <name evidence="4" type="ORF">M0638_26000</name>
</gene>
<dbReference type="GO" id="GO:0051276">
    <property type="term" value="P:chromosome organization"/>
    <property type="evidence" value="ECO:0007669"/>
    <property type="project" value="InterPro"/>
</dbReference>
<dbReference type="Proteomes" id="UP001139516">
    <property type="component" value="Unassembled WGS sequence"/>
</dbReference>
<dbReference type="Pfam" id="PF03592">
    <property type="entry name" value="Terminase_2"/>
    <property type="match status" value="1"/>
</dbReference>
<dbReference type="InterPro" id="IPR038713">
    <property type="entry name" value="Terminase_Gp1_N_sf"/>
</dbReference>
<dbReference type="RefSeq" id="WP_248669862.1">
    <property type="nucleotide sequence ID" value="NZ_JALPRX010000148.1"/>
</dbReference>
<dbReference type="InterPro" id="IPR005335">
    <property type="entry name" value="Terminase_ssu"/>
</dbReference>
<keyword evidence="1" id="KW-1188">Viral release from host cell</keyword>
<keyword evidence="5" id="KW-1185">Reference proteome</keyword>
<accession>A0A9X2BZB0</accession>
<evidence type="ECO:0000313" key="4">
    <source>
        <dbReference type="EMBL" id="MCK8787814.1"/>
    </source>
</evidence>
<dbReference type="AlphaFoldDB" id="A0A9X2BZB0"/>
<dbReference type="EMBL" id="JALPRX010000148">
    <property type="protein sequence ID" value="MCK8787814.1"/>
    <property type="molecule type" value="Genomic_DNA"/>
</dbReference>
<dbReference type="InterPro" id="IPR052404">
    <property type="entry name" value="SPP1-like_terminase"/>
</dbReference>
<dbReference type="PANTHER" id="PTHR41328:SF2">
    <property type="entry name" value="TERMINASE SMALL SUBUNIT"/>
    <property type="match status" value="1"/>
</dbReference>
<evidence type="ECO:0000313" key="5">
    <source>
        <dbReference type="Proteomes" id="UP001139516"/>
    </source>
</evidence>
<evidence type="ECO:0000256" key="3">
    <source>
        <dbReference type="SAM" id="MobiDB-lite"/>
    </source>
</evidence>